<comment type="caution">
    <text evidence="2">The sequence shown here is derived from an EMBL/GenBank/DDBJ whole genome shotgun (WGS) entry which is preliminary data.</text>
</comment>
<gene>
    <name evidence="2" type="ORF">Rhal01_02059</name>
</gene>
<dbReference type="Proteomes" id="UP001424741">
    <property type="component" value="Unassembled WGS sequence"/>
</dbReference>
<sequence>MKLLMMWMLCMLAATSAMRSEMKDLEGEWVLDKTDMKLLEKKVMELVRLSEKQRKIEMGAKQAEEMASSLIDYLAGMKVSFHREEDGKWFYSMSDENEWQEYVLTVIKDGDTVSCVTDEGAPIVIQMREGGIFIESRTKVPMPFKKANKGAGEKVDLEGSWVLDTSDKEALRNQLGGLIEDQMLQNGIAREDMAEAKKTVFNVLLSQQFTFTKKLGGKWEYLMEAGLEISRSEMTVREFSNRFICKAANGVRVVILKKEDGGIDVVNPMFDTPLPYVRSKMEEAKSILEGHVFVPMNVSKEKVVSLLGEAKKVHEDDALDDLLIYDYKLTEKVDLGVTVWKGKVVAVLYDFDLPFVKTFKEARFLMNAYGDGKQWDMKQKGYKYVRSDGRYVFVHSTPFKKDIASIGVASTEYLEALRKLENK</sequence>
<evidence type="ECO:0000256" key="1">
    <source>
        <dbReference type="SAM" id="SignalP"/>
    </source>
</evidence>
<evidence type="ECO:0000313" key="2">
    <source>
        <dbReference type="EMBL" id="GAA5495878.1"/>
    </source>
</evidence>
<keyword evidence="3" id="KW-1185">Reference proteome</keyword>
<keyword evidence="1" id="KW-0732">Signal</keyword>
<reference evidence="2 3" key="1">
    <citation type="submission" date="2024-02" db="EMBL/GenBank/DDBJ databases">
        <title>Rubritalea halochordaticola NBRC 107102.</title>
        <authorList>
            <person name="Ichikawa N."/>
            <person name="Katano-Makiyama Y."/>
            <person name="Hidaka K."/>
        </authorList>
    </citation>
    <scope>NUCLEOTIDE SEQUENCE [LARGE SCALE GENOMIC DNA]</scope>
    <source>
        <strain evidence="2 3">NBRC 107102</strain>
    </source>
</reference>
<name>A0ABP9UZK9_9BACT</name>
<protein>
    <submittedName>
        <fullName evidence="2">Uncharacterized protein</fullName>
    </submittedName>
</protein>
<feature type="chain" id="PRO_5045669051" evidence="1">
    <location>
        <begin position="20"/>
        <end position="423"/>
    </location>
</feature>
<proteinExistence type="predicted"/>
<evidence type="ECO:0000313" key="3">
    <source>
        <dbReference type="Proteomes" id="UP001424741"/>
    </source>
</evidence>
<dbReference type="RefSeq" id="WP_346188616.1">
    <property type="nucleotide sequence ID" value="NZ_BAABRL010000006.1"/>
</dbReference>
<organism evidence="2 3">
    <name type="scientific">Rubritalea halochordaticola</name>
    <dbReference type="NCBI Taxonomy" id="714537"/>
    <lineage>
        <taxon>Bacteria</taxon>
        <taxon>Pseudomonadati</taxon>
        <taxon>Verrucomicrobiota</taxon>
        <taxon>Verrucomicrobiia</taxon>
        <taxon>Verrucomicrobiales</taxon>
        <taxon>Rubritaleaceae</taxon>
        <taxon>Rubritalea</taxon>
    </lineage>
</organism>
<dbReference type="EMBL" id="BAABRL010000006">
    <property type="protein sequence ID" value="GAA5495878.1"/>
    <property type="molecule type" value="Genomic_DNA"/>
</dbReference>
<accession>A0ABP9UZK9</accession>
<feature type="signal peptide" evidence="1">
    <location>
        <begin position="1"/>
        <end position="19"/>
    </location>
</feature>